<dbReference type="InterPro" id="IPR051608">
    <property type="entry name" value="RQC_Subunit_NEMF"/>
</dbReference>
<dbReference type="GO" id="GO:0072344">
    <property type="term" value="P:rescue of stalled ribosome"/>
    <property type="evidence" value="ECO:0007669"/>
    <property type="project" value="TreeGrafter"/>
</dbReference>
<feature type="coiled-coil region" evidence="1">
    <location>
        <begin position="336"/>
        <end position="392"/>
    </location>
</feature>
<reference evidence="3 4" key="1">
    <citation type="submission" date="2020-08" db="EMBL/GenBank/DDBJ databases">
        <title>Genomic Encyclopedia of Type Strains, Phase IV (KMG-IV): sequencing the most valuable type-strain genomes for metagenomic binning, comparative biology and taxonomic classification.</title>
        <authorList>
            <person name="Goeker M."/>
        </authorList>
    </citation>
    <scope>NUCLEOTIDE SEQUENCE [LARGE SCALE GENOMIC DNA]</scope>
    <source>
        <strain evidence="3 4">DSM 21458</strain>
    </source>
</reference>
<protein>
    <submittedName>
        <fullName evidence="3">Putative ribosome quality control (RQC) complex YloA/Tae2 family protein</fullName>
    </submittedName>
</protein>
<evidence type="ECO:0000259" key="2">
    <source>
        <dbReference type="Pfam" id="PF05670"/>
    </source>
</evidence>
<dbReference type="GO" id="GO:0000049">
    <property type="term" value="F:tRNA binding"/>
    <property type="evidence" value="ECO:0007669"/>
    <property type="project" value="TreeGrafter"/>
</dbReference>
<accession>A0A841HW14</accession>
<sequence length="521" mass="57954">MEGLFIARIVQSLQRRLPARAGGWAFPDETTAALLLEGVGNLVFAYRPPAPALYFSDERLRGEASGPFQRMLASRAKGSLLSVEQLKLDRVVMLHFSGESGFVDTPPVRLVFELTGRNANLLLLDAGEGWEGRVIGAAREITSSRNRYRSVRSGSLYVPPPPYEKLDPRTATDTELAALAGVPIGRWHARVDGLGPSLSAELASRAALPLDQPPLKRLPEAVRALRGLVEDPSLRAGTLSEQARTVSRDERALGLRKALREPLEKRLTLLGNQIGDLERAREGALIALQEREWADLLMAYQHTIEPGLSEAVLPDFYGGEPVRIPLEPQLSALHNAEKLYARARRREEVLTRLEERAPELEAERARVAALLAEVEAADLERLEAMSRDLSERREEKSPFGQRFVSPSGFEVLVGRNNKENDYLTHRLGRSMDYWFHAQGYPGSHVLVRTGPRDLPLEDILEVAAIAAYHSKARNSGNVPVDYTRIKHVWRPRGAARGQVNYTQQKTVFVDPRLPEPAQGSR</sequence>
<dbReference type="Gene3D" id="2.30.310.10">
    <property type="entry name" value="ibrinogen binding protein from staphylococcus aureus domain"/>
    <property type="match status" value="1"/>
</dbReference>
<gene>
    <name evidence="3" type="ORF">HNR42_001138</name>
</gene>
<evidence type="ECO:0000256" key="1">
    <source>
        <dbReference type="SAM" id="Coils"/>
    </source>
</evidence>
<dbReference type="RefSeq" id="WP_183985429.1">
    <property type="nucleotide sequence ID" value="NZ_JACHHG010000003.1"/>
</dbReference>
<dbReference type="InterPro" id="IPR008532">
    <property type="entry name" value="NFACT_RNA-bd"/>
</dbReference>
<proteinExistence type="predicted"/>
<keyword evidence="1" id="KW-0175">Coiled coil</keyword>
<dbReference type="Pfam" id="PF05833">
    <property type="entry name" value="NFACT_N"/>
    <property type="match status" value="2"/>
</dbReference>
<evidence type="ECO:0000313" key="3">
    <source>
        <dbReference type="EMBL" id="MBB6097721.1"/>
    </source>
</evidence>
<dbReference type="GO" id="GO:0043023">
    <property type="term" value="F:ribosomal large subunit binding"/>
    <property type="evidence" value="ECO:0007669"/>
    <property type="project" value="TreeGrafter"/>
</dbReference>
<dbReference type="PANTHER" id="PTHR15239:SF6">
    <property type="entry name" value="RIBOSOME QUALITY CONTROL COMPLEX SUBUNIT NEMF"/>
    <property type="match status" value="1"/>
</dbReference>
<feature type="domain" description="NFACT RNA-binding" evidence="2">
    <location>
        <begin position="403"/>
        <end position="493"/>
    </location>
</feature>
<organism evidence="3 4">
    <name type="scientific">Deinobacterium chartae</name>
    <dbReference type="NCBI Taxonomy" id="521158"/>
    <lineage>
        <taxon>Bacteria</taxon>
        <taxon>Thermotogati</taxon>
        <taxon>Deinococcota</taxon>
        <taxon>Deinococci</taxon>
        <taxon>Deinococcales</taxon>
        <taxon>Deinococcaceae</taxon>
        <taxon>Deinobacterium</taxon>
    </lineage>
</organism>
<dbReference type="AlphaFoldDB" id="A0A841HW14"/>
<dbReference type="GO" id="GO:1990112">
    <property type="term" value="C:RQC complex"/>
    <property type="evidence" value="ECO:0007669"/>
    <property type="project" value="TreeGrafter"/>
</dbReference>
<dbReference type="Pfam" id="PF05670">
    <property type="entry name" value="NFACT-R_1"/>
    <property type="match status" value="1"/>
</dbReference>
<dbReference type="Proteomes" id="UP000569951">
    <property type="component" value="Unassembled WGS sequence"/>
</dbReference>
<dbReference type="EMBL" id="JACHHG010000003">
    <property type="protein sequence ID" value="MBB6097721.1"/>
    <property type="molecule type" value="Genomic_DNA"/>
</dbReference>
<name>A0A841HW14_9DEIO</name>
<comment type="caution">
    <text evidence="3">The sequence shown here is derived from an EMBL/GenBank/DDBJ whole genome shotgun (WGS) entry which is preliminary data.</text>
</comment>
<keyword evidence="4" id="KW-1185">Reference proteome</keyword>
<evidence type="ECO:0000313" key="4">
    <source>
        <dbReference type="Proteomes" id="UP000569951"/>
    </source>
</evidence>
<dbReference type="PANTHER" id="PTHR15239">
    <property type="entry name" value="NUCLEAR EXPORT MEDIATOR FACTOR NEMF"/>
    <property type="match status" value="1"/>
</dbReference>